<dbReference type="InterPro" id="IPR001005">
    <property type="entry name" value="SANT/Myb"/>
</dbReference>
<comment type="caution">
    <text evidence="6">The sequence shown here is derived from an EMBL/GenBank/DDBJ whole genome shotgun (WGS) entry which is preliminary data.</text>
</comment>
<reference evidence="6 7" key="1">
    <citation type="submission" date="2024-11" db="EMBL/GenBank/DDBJ databases">
        <title>Chromosome-level genome assembly of Eucalyptus globulus Labill. provides insights into its genome evolution.</title>
        <authorList>
            <person name="Li X."/>
        </authorList>
    </citation>
    <scope>NUCLEOTIDE SEQUENCE [LARGE SCALE GENOMIC DNA]</scope>
    <source>
        <strain evidence="6">CL2024</strain>
        <tissue evidence="6">Fresh tender leaves</tissue>
    </source>
</reference>
<feature type="compositionally biased region" description="Polar residues" evidence="3">
    <location>
        <begin position="284"/>
        <end position="301"/>
    </location>
</feature>
<dbReference type="InterPro" id="IPR017930">
    <property type="entry name" value="Myb_dom"/>
</dbReference>
<proteinExistence type="predicted"/>
<organism evidence="6 7">
    <name type="scientific">Eucalyptus globulus</name>
    <name type="common">Tasmanian blue gum</name>
    <dbReference type="NCBI Taxonomy" id="34317"/>
    <lineage>
        <taxon>Eukaryota</taxon>
        <taxon>Viridiplantae</taxon>
        <taxon>Streptophyta</taxon>
        <taxon>Embryophyta</taxon>
        <taxon>Tracheophyta</taxon>
        <taxon>Spermatophyta</taxon>
        <taxon>Magnoliopsida</taxon>
        <taxon>eudicotyledons</taxon>
        <taxon>Gunneridae</taxon>
        <taxon>Pentapetalae</taxon>
        <taxon>rosids</taxon>
        <taxon>malvids</taxon>
        <taxon>Myrtales</taxon>
        <taxon>Myrtaceae</taxon>
        <taxon>Myrtoideae</taxon>
        <taxon>Eucalypteae</taxon>
        <taxon>Eucalyptus</taxon>
    </lineage>
</organism>
<gene>
    <name evidence="6" type="ORF">ACJRO7_003833</name>
</gene>
<evidence type="ECO:0000256" key="3">
    <source>
        <dbReference type="SAM" id="MobiDB-lite"/>
    </source>
</evidence>
<dbReference type="Gene3D" id="1.10.246.220">
    <property type="match status" value="1"/>
</dbReference>
<name>A0ABD3IVB1_EUCGL</name>
<comment type="subcellular location">
    <subcellularLocation>
        <location evidence="1">Nucleus</location>
    </subcellularLocation>
</comment>
<dbReference type="EMBL" id="JBJKBG010000010">
    <property type="protein sequence ID" value="KAL3718787.1"/>
    <property type="molecule type" value="Genomic_DNA"/>
</dbReference>
<accession>A0ABD3IVB1</accession>
<keyword evidence="7" id="KW-1185">Reference proteome</keyword>
<feature type="region of interest" description="Disordered" evidence="3">
    <location>
        <begin position="249"/>
        <end position="354"/>
    </location>
</feature>
<feature type="compositionally biased region" description="Basic and acidic residues" evidence="3">
    <location>
        <begin position="327"/>
        <end position="337"/>
    </location>
</feature>
<feature type="domain" description="Myb-like" evidence="4">
    <location>
        <begin position="454"/>
        <end position="509"/>
    </location>
</feature>
<protein>
    <submittedName>
        <fullName evidence="6">Uncharacterized protein</fullName>
    </submittedName>
</protein>
<evidence type="ECO:0000256" key="2">
    <source>
        <dbReference type="ARBA" id="ARBA00023242"/>
    </source>
</evidence>
<dbReference type="PROSITE" id="PS50090">
    <property type="entry name" value="MYB_LIKE"/>
    <property type="match status" value="1"/>
</dbReference>
<dbReference type="SUPFAM" id="SSF46689">
    <property type="entry name" value="Homeodomain-like"/>
    <property type="match status" value="1"/>
</dbReference>
<evidence type="ECO:0000313" key="7">
    <source>
        <dbReference type="Proteomes" id="UP001634007"/>
    </source>
</evidence>
<dbReference type="Pfam" id="PF00249">
    <property type="entry name" value="Myb_DNA-binding"/>
    <property type="match status" value="1"/>
</dbReference>
<dbReference type="Proteomes" id="UP001634007">
    <property type="component" value="Unassembled WGS sequence"/>
</dbReference>
<dbReference type="AlphaFoldDB" id="A0ABD3IVB1"/>
<evidence type="ECO:0000259" key="4">
    <source>
        <dbReference type="PROSITE" id="PS50090"/>
    </source>
</evidence>
<dbReference type="PROSITE" id="PS51294">
    <property type="entry name" value="HTH_MYB"/>
    <property type="match status" value="1"/>
</dbReference>
<sequence length="549" mass="60755">MLHAAAKQTSFAMDEHENIFASGFAEVDKHVSFLTAFEDEDMGAEHSFLGPECSRDIASTHLGLGTFDLPKCFSIDNISCAFDDDEMTVDNVAATVVAGEQTKTELFGEALEPKGEKILHEDKCCQPAAGQHFMDSEYMDDASNIICFPSEDSHLQGTLALQSELMLLDGRACSTAAATESTSCQNSVSLDHMTVRELQDAFHSMFGRETAVIDKQWLKRRILFGLHNNNELDRPLNLTCCGSISQEKEDKSTVASGTESSENAFNSPKWMLDGGFKMDEKMKGSSSDSQTNYSSGASESDVSFHGKDENEVGGLVTGKRVHKPPRRYIEESSEFKSRSHLRRSSVSVKSPKNKVVDAKIHKQCEEEVNETAGSGNQIGSFDGACIQVPFGLPVEEGQAKGNTLCLRQDSDICPKTEHATIPSEISDLPCPSAKSQTVVKDERVIRSNMQKGRRRRKHHMPWTLTEVMKLIEGVSHLGVGRWSKIKRLLFSSSKHRTSVDLKDKWRNLVKASCTQLRKKRKGLQVRKQLSHQAPESVLCRVKELASSCA</sequence>
<evidence type="ECO:0000256" key="1">
    <source>
        <dbReference type="ARBA" id="ARBA00004123"/>
    </source>
</evidence>
<dbReference type="EMBL" id="JBJKBG010000010">
    <property type="protein sequence ID" value="KAL3718786.1"/>
    <property type="molecule type" value="Genomic_DNA"/>
</dbReference>
<dbReference type="SMART" id="SM00717">
    <property type="entry name" value="SANT"/>
    <property type="match status" value="1"/>
</dbReference>
<feature type="domain" description="HTH myb-type" evidence="5">
    <location>
        <begin position="454"/>
        <end position="513"/>
    </location>
</feature>
<dbReference type="PANTHER" id="PTHR47122:SF8">
    <property type="entry name" value="MYB-LIKE DOMAIN-CONTAINING PROTEIN"/>
    <property type="match status" value="1"/>
</dbReference>
<dbReference type="GO" id="GO:0005634">
    <property type="term" value="C:nucleus"/>
    <property type="evidence" value="ECO:0007669"/>
    <property type="project" value="UniProtKB-SubCell"/>
</dbReference>
<evidence type="ECO:0000313" key="6">
    <source>
        <dbReference type="EMBL" id="KAL3718787.1"/>
    </source>
</evidence>
<evidence type="ECO:0000259" key="5">
    <source>
        <dbReference type="PROSITE" id="PS51294"/>
    </source>
</evidence>
<keyword evidence="2" id="KW-0539">Nucleus</keyword>
<feature type="compositionally biased region" description="Polar residues" evidence="3">
    <location>
        <begin position="253"/>
        <end position="266"/>
    </location>
</feature>
<dbReference type="CDD" id="cd11660">
    <property type="entry name" value="SANT_TRF"/>
    <property type="match status" value="1"/>
</dbReference>
<dbReference type="PANTHER" id="PTHR47122">
    <property type="entry name" value="MYB-LIKE DNA-BINDING DOMAIN CONTAINING PROTEIN, EXPRESSED"/>
    <property type="match status" value="1"/>
</dbReference>
<dbReference type="InterPro" id="IPR009057">
    <property type="entry name" value="Homeodomain-like_sf"/>
</dbReference>